<dbReference type="KEGG" id="ned:HUN01_33205"/>
<evidence type="ECO:0000256" key="3">
    <source>
        <dbReference type="SAM" id="MobiDB-lite"/>
    </source>
</evidence>
<dbReference type="SUPFAM" id="SSF56281">
    <property type="entry name" value="Metallo-hydrolase/oxidoreductase"/>
    <property type="match status" value="1"/>
</dbReference>
<dbReference type="AlphaFoldDB" id="A0A7D7LJ63"/>
<dbReference type="Pfam" id="PF18456">
    <property type="entry name" value="CmlA_N"/>
    <property type="match status" value="1"/>
</dbReference>
<accession>A0A7D7LJ63</accession>
<dbReference type="Gene3D" id="1.10.10.1830">
    <property type="entry name" value="Non-ribosomal peptide synthase, adenylation domain"/>
    <property type="match status" value="1"/>
</dbReference>
<dbReference type="EMBL" id="CP054698">
    <property type="protein sequence ID" value="QMS92212.1"/>
    <property type="molecule type" value="Genomic_DNA"/>
</dbReference>
<keyword evidence="1" id="KW-0596">Phosphopantetheine</keyword>
<dbReference type="Pfam" id="PF13483">
    <property type="entry name" value="Lactamase_B_3"/>
    <property type="match status" value="1"/>
</dbReference>
<name>A0A7D7LJ63_9NOSO</name>
<dbReference type="Proteomes" id="UP000514713">
    <property type="component" value="Chromosome"/>
</dbReference>
<evidence type="ECO:0000256" key="2">
    <source>
        <dbReference type="ARBA" id="ARBA00022553"/>
    </source>
</evidence>
<dbReference type="PANTHER" id="PTHR44845:SF6">
    <property type="entry name" value="BETA-ALANINE-ACTIVATING ENZYME"/>
    <property type="match status" value="1"/>
</dbReference>
<evidence type="ECO:0000256" key="1">
    <source>
        <dbReference type="ARBA" id="ARBA00022450"/>
    </source>
</evidence>
<dbReference type="SUPFAM" id="SSF51735">
    <property type="entry name" value="NAD(P)-binding Rossmann-fold domains"/>
    <property type="match status" value="1"/>
</dbReference>
<feature type="domain" description="TubC N-terminal docking" evidence="6">
    <location>
        <begin position="560"/>
        <end position="614"/>
    </location>
</feature>
<evidence type="ECO:0000313" key="8">
    <source>
        <dbReference type="Proteomes" id="UP000514713"/>
    </source>
</evidence>
<proteinExistence type="predicted"/>
<reference evidence="8" key="1">
    <citation type="submission" date="2020-06" db="EMBL/GenBank/DDBJ databases">
        <title>Nostoc edaphicum CCNP1411 genome.</title>
        <authorList>
            <person name="Fidor A."/>
            <person name="Grabski M."/>
            <person name="Gawor J."/>
            <person name="Gromadka R."/>
            <person name="Wegrzyn G."/>
            <person name="Mazur-Marzec H."/>
        </authorList>
    </citation>
    <scope>NUCLEOTIDE SEQUENCE [LARGE SCALE GENOMIC DNA]</scope>
    <source>
        <strain evidence="8">CCNP1411</strain>
    </source>
</reference>
<feature type="domain" description="Diiron non-heme beta-hydroxylase N-terminal" evidence="5">
    <location>
        <begin position="6"/>
        <end position="237"/>
    </location>
</feature>
<evidence type="ECO:0000259" key="6">
    <source>
        <dbReference type="Pfam" id="PF18563"/>
    </source>
</evidence>
<feature type="region of interest" description="Disordered" evidence="3">
    <location>
        <begin position="639"/>
        <end position="661"/>
    </location>
</feature>
<keyword evidence="2" id="KW-0597">Phosphoprotein</keyword>
<dbReference type="Gene3D" id="3.60.15.10">
    <property type="entry name" value="Ribonuclease Z/Hydroxyacylglutathione hydrolase-like"/>
    <property type="match status" value="1"/>
</dbReference>
<dbReference type="PANTHER" id="PTHR44845">
    <property type="entry name" value="CARRIER DOMAIN-CONTAINING PROTEIN"/>
    <property type="match status" value="1"/>
</dbReference>
<dbReference type="InterPro" id="IPR013120">
    <property type="entry name" value="FAR_NAD-bd"/>
</dbReference>
<dbReference type="Pfam" id="PF18563">
    <property type="entry name" value="TubC_N"/>
    <property type="match status" value="1"/>
</dbReference>
<keyword evidence="8" id="KW-1185">Reference proteome</keyword>
<evidence type="ECO:0000259" key="4">
    <source>
        <dbReference type="Pfam" id="PF07993"/>
    </source>
</evidence>
<evidence type="ECO:0000313" key="7">
    <source>
        <dbReference type="EMBL" id="QMS92212.1"/>
    </source>
</evidence>
<gene>
    <name evidence="7" type="ORF">HUN01_33205</name>
</gene>
<dbReference type="InterPro" id="IPR036866">
    <property type="entry name" value="RibonucZ/Hydroxyglut_hydro"/>
</dbReference>
<organism evidence="7 8">
    <name type="scientific">Nostoc edaphicum CCNP1411</name>
    <dbReference type="NCBI Taxonomy" id="1472755"/>
    <lineage>
        <taxon>Bacteria</taxon>
        <taxon>Bacillati</taxon>
        <taxon>Cyanobacteriota</taxon>
        <taxon>Cyanophyceae</taxon>
        <taxon>Nostocales</taxon>
        <taxon>Nostocaceae</taxon>
        <taxon>Nostoc</taxon>
    </lineage>
</organism>
<dbReference type="Pfam" id="PF07993">
    <property type="entry name" value="NAD_binding_4"/>
    <property type="match status" value="1"/>
</dbReference>
<evidence type="ECO:0000259" key="5">
    <source>
        <dbReference type="Pfam" id="PF18456"/>
    </source>
</evidence>
<feature type="domain" description="Thioester reductase (TE)" evidence="4">
    <location>
        <begin position="675"/>
        <end position="912"/>
    </location>
</feature>
<dbReference type="RefSeq" id="WP_181929723.1">
    <property type="nucleotide sequence ID" value="NZ_CP054698.1"/>
</dbReference>
<dbReference type="Gene3D" id="3.40.50.720">
    <property type="entry name" value="NAD(P)-binding Rossmann-like Domain"/>
    <property type="match status" value="1"/>
</dbReference>
<dbReference type="CDD" id="cd05235">
    <property type="entry name" value="SDR_e1"/>
    <property type="match status" value="1"/>
</dbReference>
<dbReference type="InterPro" id="IPR010080">
    <property type="entry name" value="Thioester_reductase-like_dom"/>
</dbReference>
<dbReference type="InterPro" id="IPR044894">
    <property type="entry name" value="TubC_N_sf"/>
</dbReference>
<dbReference type="InterPro" id="IPR036291">
    <property type="entry name" value="NAD(P)-bd_dom_sf"/>
</dbReference>
<sequence>MNQPMYLKPNVIVEPLVNQWYAWSHLISPATAAMYIANSHLPIMQSFIAAPQVHRDALKNPAMIGSPFINYDASRVEEIRLLLEKTQKQQAQMLALAQAIPDLDKLLAENPVGASLEPLYERIPAPLRGYVELVQDANNHPSIRFIEGLLYRSYYYNPANQSVNLYLGDGDTRGFVLSTPRLPAEDSLHLQIPFCDHRLDQLFSLRHNPLPDNEIRDILKISGQQDALFSQFFTTTPPTQEPDYDGEAVRIRYFGHACVLIETQSVSILCDPLISYPHTSGIKRYTFAELPQVIDYVLITHNHQDHVMLETLLQLRHKIKTVVVPKSNKGTLIDPSLKLMLQQIGFENVQEIDELEIINIADGYIAGLPFFGEHGDLNIGAKAAYLVNLKGRSILCAADSNNIDPQLYTHLHQIFGDIDVLFIGMECDGAAYNWAYGSLLTQKVPRKIAKTRRLDGSNAQRAIALVNQFHPQQVYVYAMGQEPWLTFITSILYTPESKPIVESNQLVAYCQSQEIVSKRLFGCEEILLTTCSTNTSILGSILSESEVALQPVYESLISPIQEFLTQLQRLDIRIWLDNVNDTPKLRCNAPKGVLTDALKEQLQAHKAEIIEFLQNPGGKKVEFDWGREAILDSAIVPPTPLNPPLQRGEKDSDSLPLARGGLGWGSDNPKNHVLLTGATGFVGAFLLHELLCKTSASIYCLVQAETTEAAQQRIKTALQSYKLWDASLATRIVPVVGNLAQPNLGLSPFQFQDLASQIDVIYHNGARVNHTEPYTRLKEANVLGTQEVLRLASCTKLKPVHFISTISIFAANSNTKKLQVEEQDSLDDYLMPVGGYAQSKWVAEKLVIEASKRGIPINIYRLGAISGHSQTGVFNQNDFLYKSLLGYVQMGSMPDGAMPLEILPVDYVSRAIVELSSIPSFGQTFHLVQSQPVSSDIIFEQLEKMGYSIKKVPYEQWHNQLLEIANHSPEHILYPLVSLFPRNKTNNNGTNKVRLQISDRNTQKALNGMISSPIIDGNLIQIYLNYLINAGWIKAPAMIEVKS</sequence>
<dbReference type="NCBIfam" id="TIGR01746">
    <property type="entry name" value="Thioester-redct"/>
    <property type="match status" value="1"/>
</dbReference>
<dbReference type="InterPro" id="IPR041141">
    <property type="entry name" value="CmlA_N"/>
</dbReference>
<protein>
    <submittedName>
        <fullName evidence="7">Thioester reductase domain-containing protein</fullName>
    </submittedName>
</protein>
<dbReference type="InterPro" id="IPR041464">
    <property type="entry name" value="TubC_N"/>
</dbReference>